<organism evidence="1">
    <name type="scientific">Brassica oleracea</name>
    <name type="common">Wild cabbage</name>
    <dbReference type="NCBI Taxonomy" id="3712"/>
    <lineage>
        <taxon>Eukaryota</taxon>
        <taxon>Viridiplantae</taxon>
        <taxon>Streptophyta</taxon>
        <taxon>Embryophyta</taxon>
        <taxon>Tracheophyta</taxon>
        <taxon>Spermatophyta</taxon>
        <taxon>Magnoliopsida</taxon>
        <taxon>eudicotyledons</taxon>
        <taxon>Gunneridae</taxon>
        <taxon>Pentapetalae</taxon>
        <taxon>rosids</taxon>
        <taxon>malvids</taxon>
        <taxon>Brassicales</taxon>
        <taxon>Brassicaceae</taxon>
        <taxon>Brassiceae</taxon>
        <taxon>Brassica</taxon>
    </lineage>
</organism>
<proteinExistence type="predicted"/>
<reference evidence="1" key="1">
    <citation type="submission" date="2018-11" db="EMBL/GenBank/DDBJ databases">
        <authorList>
            <consortium name="Genoscope - CEA"/>
            <person name="William W."/>
        </authorList>
    </citation>
    <scope>NUCLEOTIDE SEQUENCE</scope>
</reference>
<accession>A0A3P6GNG2</accession>
<dbReference type="EMBL" id="LR031880">
    <property type="protein sequence ID" value="VDD59904.1"/>
    <property type="molecule type" value="Genomic_DNA"/>
</dbReference>
<gene>
    <name evidence="1" type="ORF">BOLC6T35357H</name>
</gene>
<evidence type="ECO:0000313" key="1">
    <source>
        <dbReference type="EMBL" id="VDD59904.1"/>
    </source>
</evidence>
<name>A0A3P6GNG2_BRAOL</name>
<protein>
    <submittedName>
        <fullName evidence="1">Uncharacterized protein</fullName>
    </submittedName>
</protein>
<dbReference type="AlphaFoldDB" id="A0A3P6GNG2"/>
<sequence length="107" mass="12284">MKEREMRDGDRALIVVEEMERSEQQFVKEIENGEPVSQVTMVRGGGFGRGTVIARVFDGVDVERFESSELLGKRRCEEWKREGAARIVAEKRRRSNGGRRGESEDPR</sequence>